<evidence type="ECO:0000259" key="2">
    <source>
        <dbReference type="SMART" id="SM00331"/>
    </source>
</evidence>
<keyword evidence="1" id="KW-0378">Hydrolase</keyword>
<proteinExistence type="predicted"/>
<dbReference type="InterPro" id="IPR001932">
    <property type="entry name" value="PPM-type_phosphatase-like_dom"/>
</dbReference>
<dbReference type="Pfam" id="PF07228">
    <property type="entry name" value="SpoIIE"/>
    <property type="match status" value="1"/>
</dbReference>
<feature type="domain" description="PPM-type phosphatase" evidence="2">
    <location>
        <begin position="137"/>
        <end position="353"/>
    </location>
</feature>
<evidence type="ECO:0000313" key="4">
    <source>
        <dbReference type="Proteomes" id="UP000567293"/>
    </source>
</evidence>
<keyword evidence="4" id="KW-1185">Reference proteome</keyword>
<dbReference type="SUPFAM" id="SSF55781">
    <property type="entry name" value="GAF domain-like"/>
    <property type="match status" value="1"/>
</dbReference>
<evidence type="ECO:0000256" key="1">
    <source>
        <dbReference type="ARBA" id="ARBA00022801"/>
    </source>
</evidence>
<dbReference type="InterPro" id="IPR029016">
    <property type="entry name" value="GAF-like_dom_sf"/>
</dbReference>
<accession>A0A7V8NUF7</accession>
<dbReference type="EMBL" id="JACDQQ010002149">
    <property type="protein sequence ID" value="MBA0087723.1"/>
    <property type="molecule type" value="Genomic_DNA"/>
</dbReference>
<comment type="caution">
    <text evidence="3">The sequence shown here is derived from an EMBL/GenBank/DDBJ whole genome shotgun (WGS) entry which is preliminary data.</text>
</comment>
<name>A0A7V8NUF7_9BACT</name>
<dbReference type="PANTHER" id="PTHR43156">
    <property type="entry name" value="STAGE II SPORULATION PROTEIN E-RELATED"/>
    <property type="match status" value="1"/>
</dbReference>
<gene>
    <name evidence="3" type="ORF">HRJ53_22285</name>
</gene>
<dbReference type="Proteomes" id="UP000567293">
    <property type="component" value="Unassembled WGS sequence"/>
</dbReference>
<dbReference type="Gene3D" id="3.30.450.40">
    <property type="match status" value="1"/>
</dbReference>
<organism evidence="3 4">
    <name type="scientific">Candidatus Acidiferrum panamense</name>
    <dbReference type="NCBI Taxonomy" id="2741543"/>
    <lineage>
        <taxon>Bacteria</taxon>
        <taxon>Pseudomonadati</taxon>
        <taxon>Acidobacteriota</taxon>
        <taxon>Terriglobia</taxon>
        <taxon>Candidatus Acidiferrales</taxon>
        <taxon>Candidatus Acidiferrum</taxon>
    </lineage>
</organism>
<dbReference type="AlphaFoldDB" id="A0A7V8NUF7"/>
<dbReference type="SUPFAM" id="SSF81606">
    <property type="entry name" value="PP2C-like"/>
    <property type="match status" value="1"/>
</dbReference>
<dbReference type="PANTHER" id="PTHR43156:SF2">
    <property type="entry name" value="STAGE II SPORULATION PROTEIN E"/>
    <property type="match status" value="1"/>
</dbReference>
<sequence>PREVIRRALERRRDLLSMNFDPSTSDELRRGGTIADLELRSVICVPLVRIHTGAGDATSLLSTGRETVGVLYMDSRVAAADLAGGNRELLQTLAIEASTVLENARLLEEQRAKQQMEEELRLARTIQQSLLPKTLPSEGWLRASGSSVASDQVSGDYFEVTEVTPHCWSAVVADVSGKGVSSALLASLLQGALLTATDHSEGLSLRVERLSRFLNGRTGGEKYATVFHCLLHADGTLEYVNAAHCPPLLVGAKGRLLALEATAMPVGLVEGVSFPVAVQKLAAGDKLVIYSDGVTESQNSHGEFFGKKRLREVVAAHAAERCTAIHDAIQEAVSAFSESTRQSDDITVVVLEYRP</sequence>
<dbReference type="GO" id="GO:0016791">
    <property type="term" value="F:phosphatase activity"/>
    <property type="evidence" value="ECO:0007669"/>
    <property type="project" value="TreeGrafter"/>
</dbReference>
<reference evidence="3" key="1">
    <citation type="submission" date="2020-06" db="EMBL/GenBank/DDBJ databases">
        <title>Legume-microbial interactions unlock mineral nutrients during tropical forest succession.</title>
        <authorList>
            <person name="Epihov D.Z."/>
        </authorList>
    </citation>
    <scope>NUCLEOTIDE SEQUENCE [LARGE SCALE GENOMIC DNA]</scope>
    <source>
        <strain evidence="3">Pan2503</strain>
    </source>
</reference>
<dbReference type="Gene3D" id="3.60.40.10">
    <property type="entry name" value="PPM-type phosphatase domain"/>
    <property type="match status" value="1"/>
</dbReference>
<dbReference type="InterPro" id="IPR036457">
    <property type="entry name" value="PPM-type-like_dom_sf"/>
</dbReference>
<protein>
    <submittedName>
        <fullName evidence="3">SpoIIE family protein phosphatase</fullName>
    </submittedName>
</protein>
<dbReference type="SMART" id="SM00331">
    <property type="entry name" value="PP2C_SIG"/>
    <property type="match status" value="1"/>
</dbReference>
<dbReference type="InterPro" id="IPR052016">
    <property type="entry name" value="Bact_Sigma-Reg"/>
</dbReference>
<feature type="non-terminal residue" evidence="3">
    <location>
        <position position="1"/>
    </location>
</feature>
<evidence type="ECO:0000313" key="3">
    <source>
        <dbReference type="EMBL" id="MBA0087723.1"/>
    </source>
</evidence>